<name>A0A839AL30_9FLAO</name>
<proteinExistence type="predicted"/>
<dbReference type="PANTHER" id="PTHR39963">
    <property type="entry name" value="SLL0983 PROTEIN"/>
    <property type="match status" value="1"/>
</dbReference>
<dbReference type="InterPro" id="IPR008471">
    <property type="entry name" value="MnmC-like_methylTransf"/>
</dbReference>
<dbReference type="Gene3D" id="3.40.50.150">
    <property type="entry name" value="Vaccinia Virus protein VP39"/>
    <property type="match status" value="1"/>
</dbReference>
<dbReference type="Pfam" id="PF05430">
    <property type="entry name" value="Methyltransf_30"/>
    <property type="match status" value="1"/>
</dbReference>
<dbReference type="GO" id="GO:0016645">
    <property type="term" value="F:oxidoreductase activity, acting on the CH-NH group of donors"/>
    <property type="evidence" value="ECO:0007669"/>
    <property type="project" value="InterPro"/>
</dbReference>
<dbReference type="RefSeq" id="WP_182124266.1">
    <property type="nucleotide sequence ID" value="NZ_JACGLS010000001.1"/>
</dbReference>
<evidence type="ECO:0000313" key="3">
    <source>
        <dbReference type="Proteomes" id="UP000563906"/>
    </source>
</evidence>
<accession>A0A839AL30</accession>
<sequence length="217" mass="24764">MKREIIITSDGSTTIHLPDWNEQYHSKHGAIQEAYHVYINNGLKAIDKEKISILEIGFGTGLNCFITYLESEKVIDYVGVEAYPVKAEEVVGMNYVSELKAENKEEIFKKIHSCSCEEKHVVSDKFSLTKQQKFFSEIDDVNKYDLIYFDAFGPEKQPDLWTKEIFDKMYAALKSKGVLVTYASKGNVKRAIRAAGFSLKRLPGPLGKWHMLRATKI</sequence>
<keyword evidence="2" id="KW-0489">Methyltransferase</keyword>
<keyword evidence="3" id="KW-1185">Reference proteome</keyword>
<protein>
    <submittedName>
        <fullName evidence="2">tRNA (5-methylaminomethyl-2-thiouridine)(34)-methyltransferase MnmD</fullName>
    </submittedName>
</protein>
<dbReference type="NCBIfam" id="NF033855">
    <property type="entry name" value="tRNA_MNMC2"/>
    <property type="match status" value="1"/>
</dbReference>
<organism evidence="2 3">
    <name type="scientific">Tenacibaculum pelagium</name>
    <dbReference type="NCBI Taxonomy" id="2759527"/>
    <lineage>
        <taxon>Bacteria</taxon>
        <taxon>Pseudomonadati</taxon>
        <taxon>Bacteroidota</taxon>
        <taxon>Flavobacteriia</taxon>
        <taxon>Flavobacteriales</taxon>
        <taxon>Flavobacteriaceae</taxon>
        <taxon>Tenacibaculum</taxon>
    </lineage>
</organism>
<evidence type="ECO:0000259" key="1">
    <source>
        <dbReference type="Pfam" id="PF05430"/>
    </source>
</evidence>
<feature type="domain" description="MnmC-like methyltransferase" evidence="1">
    <location>
        <begin position="128"/>
        <end position="216"/>
    </location>
</feature>
<dbReference type="PANTHER" id="PTHR39963:SF1">
    <property type="entry name" value="MNMC-LIKE METHYLTRANSFERASE DOMAIN-CONTAINING PROTEIN"/>
    <property type="match status" value="1"/>
</dbReference>
<dbReference type="GO" id="GO:0032259">
    <property type="term" value="P:methylation"/>
    <property type="evidence" value="ECO:0007669"/>
    <property type="project" value="UniProtKB-KW"/>
</dbReference>
<dbReference type="EMBL" id="JACGLS010000001">
    <property type="protein sequence ID" value="MBA6155785.1"/>
    <property type="molecule type" value="Genomic_DNA"/>
</dbReference>
<dbReference type="InterPro" id="IPR047785">
    <property type="entry name" value="tRNA_MNMC2"/>
</dbReference>
<evidence type="ECO:0000313" key="2">
    <source>
        <dbReference type="EMBL" id="MBA6155785.1"/>
    </source>
</evidence>
<dbReference type="Proteomes" id="UP000563906">
    <property type="component" value="Unassembled WGS sequence"/>
</dbReference>
<dbReference type="GO" id="GO:0004808">
    <property type="term" value="F:tRNA (5-methylaminomethyl-2-thiouridylate)(34)-methyltransferase activity"/>
    <property type="evidence" value="ECO:0007669"/>
    <property type="project" value="InterPro"/>
</dbReference>
<comment type="caution">
    <text evidence="2">The sequence shown here is derived from an EMBL/GenBank/DDBJ whole genome shotgun (WGS) entry which is preliminary data.</text>
</comment>
<reference evidence="2 3" key="1">
    <citation type="submission" date="2020-07" db="EMBL/GenBank/DDBJ databases">
        <title>Bacterium isolated from marine sediment.</title>
        <authorList>
            <person name="Shang D."/>
            <person name="Du Z.-J."/>
        </authorList>
    </citation>
    <scope>NUCLEOTIDE SEQUENCE [LARGE SCALE GENOMIC DNA]</scope>
    <source>
        <strain evidence="2 3">S7007</strain>
    </source>
</reference>
<dbReference type="AlphaFoldDB" id="A0A839AL30"/>
<dbReference type="InterPro" id="IPR029063">
    <property type="entry name" value="SAM-dependent_MTases_sf"/>
</dbReference>
<dbReference type="SUPFAM" id="SSF53335">
    <property type="entry name" value="S-adenosyl-L-methionine-dependent methyltransferases"/>
    <property type="match status" value="1"/>
</dbReference>
<gene>
    <name evidence="2" type="primary">mnmD</name>
    <name evidence="2" type="ORF">H3Z83_04505</name>
</gene>
<keyword evidence="2" id="KW-0808">Transferase</keyword>